<keyword evidence="6" id="KW-0479">Metal-binding</keyword>
<dbReference type="InterPro" id="IPR036852">
    <property type="entry name" value="Peptidase_S8/S53_dom_sf"/>
</dbReference>
<dbReference type="InterPro" id="IPR023828">
    <property type="entry name" value="Peptidase_S8_Ser-AS"/>
</dbReference>
<evidence type="ECO:0000256" key="2">
    <source>
        <dbReference type="ARBA" id="ARBA00004613"/>
    </source>
</evidence>
<evidence type="ECO:0000256" key="11">
    <source>
        <dbReference type="PROSITE-ProRule" id="PRU01240"/>
    </source>
</evidence>
<accession>A0A0F5I5P5</accession>
<keyword evidence="8 11" id="KW-0378">Hydrolase</keyword>
<dbReference type="Proteomes" id="UP000031563">
    <property type="component" value="Unassembled WGS sequence"/>
</dbReference>
<reference evidence="14" key="1">
    <citation type="submission" date="2015-02" db="EMBL/GenBank/DDBJ databases">
        <title>Genome Assembly of Bacillaceae bacterium MTCC 8252.</title>
        <authorList>
            <person name="Verma A."/>
            <person name="Khatri I."/>
            <person name="Mual P."/>
            <person name="Subramanian S."/>
            <person name="Krishnamurthi S."/>
        </authorList>
    </citation>
    <scope>NUCLEOTIDE SEQUENCE [LARGE SCALE GENOMIC DNA]</scope>
    <source>
        <strain evidence="14">MTCC 8252</strain>
    </source>
</reference>
<dbReference type="PROSITE" id="PS51892">
    <property type="entry name" value="SUBTILASE"/>
    <property type="match status" value="1"/>
</dbReference>
<dbReference type="Gene3D" id="3.40.50.200">
    <property type="entry name" value="Peptidase S8/S53 domain"/>
    <property type="match status" value="1"/>
</dbReference>
<dbReference type="InterPro" id="IPR023827">
    <property type="entry name" value="Peptidase_S8_Asp-AS"/>
</dbReference>
<dbReference type="InterPro" id="IPR001119">
    <property type="entry name" value="SLH_dom"/>
</dbReference>
<feature type="active site" description="Charge relay system" evidence="11">
    <location>
        <position position="85"/>
    </location>
</feature>
<evidence type="ECO:0000256" key="4">
    <source>
        <dbReference type="ARBA" id="ARBA00022525"/>
    </source>
</evidence>
<comment type="similarity">
    <text evidence="3 11 12">Belongs to the peptidase S8 family.</text>
</comment>
<name>A0A0F5I5P5_BACTR</name>
<feature type="active site" description="Charge relay system" evidence="11">
    <location>
        <position position="281"/>
    </location>
</feature>
<dbReference type="PROSITE" id="PS00136">
    <property type="entry name" value="SUBTILASE_ASP"/>
    <property type="match status" value="1"/>
</dbReference>
<dbReference type="AlphaFoldDB" id="A0A0F5I5P5"/>
<dbReference type="PANTHER" id="PTHR43806">
    <property type="entry name" value="PEPTIDASE S8"/>
    <property type="match status" value="1"/>
</dbReference>
<dbReference type="PRINTS" id="PR00723">
    <property type="entry name" value="SUBTILISIN"/>
</dbReference>
<keyword evidence="4" id="KW-0964">Secreted</keyword>
<keyword evidence="10" id="KW-0106">Calcium</keyword>
<keyword evidence="7" id="KW-0732">Signal</keyword>
<feature type="domain" description="SLH" evidence="13">
    <location>
        <begin position="420"/>
        <end position="479"/>
    </location>
</feature>
<dbReference type="SUPFAM" id="SSF52743">
    <property type="entry name" value="Subtilisin-like"/>
    <property type="match status" value="1"/>
</dbReference>
<dbReference type="InterPro" id="IPR015500">
    <property type="entry name" value="Peptidase_S8_subtilisin-rel"/>
</dbReference>
<evidence type="ECO:0000256" key="6">
    <source>
        <dbReference type="ARBA" id="ARBA00022723"/>
    </source>
</evidence>
<dbReference type="PROSITE" id="PS00137">
    <property type="entry name" value="SUBTILASE_HIS"/>
    <property type="match status" value="1"/>
</dbReference>
<feature type="domain" description="SLH" evidence="13">
    <location>
        <begin position="544"/>
        <end position="600"/>
    </location>
</feature>
<evidence type="ECO:0000256" key="1">
    <source>
        <dbReference type="ARBA" id="ARBA00001913"/>
    </source>
</evidence>
<evidence type="ECO:0000256" key="12">
    <source>
        <dbReference type="RuleBase" id="RU003355"/>
    </source>
</evidence>
<dbReference type="Pfam" id="PF00082">
    <property type="entry name" value="Peptidase_S8"/>
    <property type="match status" value="1"/>
</dbReference>
<dbReference type="GO" id="GO:0004252">
    <property type="term" value="F:serine-type endopeptidase activity"/>
    <property type="evidence" value="ECO:0007669"/>
    <property type="project" value="UniProtKB-UniRule"/>
</dbReference>
<feature type="active site" description="Charge relay system" evidence="11">
    <location>
        <position position="122"/>
    </location>
</feature>
<dbReference type="InterPro" id="IPR034202">
    <property type="entry name" value="Subtilisin_Carlsberg-like"/>
</dbReference>
<dbReference type="InterPro" id="IPR022398">
    <property type="entry name" value="Peptidase_S8_His-AS"/>
</dbReference>
<keyword evidence="9 11" id="KW-0720">Serine protease</keyword>
<sequence>MDRQLLNNYADKVVHVFDELPSAVVEVTDVQKKMLQVHPAVESVEVDKPIEKSAQATPWGYKAIKADQRVPSTLSGKGVKIGVLDSGVDIDHPDLRIAGGACMLTIAWSDGCVDSYEDTNGHGTHVTGIVAAQNNSIGTVGVAPNAEIYAIKVLNEYGDGTTATMMAGVEWAIKQDLDIINISVTTEYRDSNLERMIKRAYENGILIVAAAGNWGMNRTTGTSTVDYPAKFDEVIAVGSINEHRMRANLSSVGPEVELAAPGEEIYSTILSGKYGYLSGTSMAAPYVTGMAALYKERYPEMTNQQLRELLQKNALDLGETGRDKYYGFGLVQSDRNPLSHNVTIPYETNGEGEVKLNMEQAASAFQTYNVYRFDSLIAKEKTASEVIDYASSGTLYYYVYPVVNGKESSDFVSVKVENSGGPLLKDVPLKKWYNRFITFLHHKNVMNGYTDGTIKPERSISRAEAAILIGKSLGMDEPARSTRFKDVSSNINASGYIELLAKRGVIGGFPDGSFRPYNNVTRAQMAIMIAKAYEIAGQEGTNFTDITSNVKGYQYVNGLAAESIALGFPDGSFRPQQIITRAEFSSFLAKAINEDMRLIN</sequence>
<dbReference type="PANTHER" id="PTHR43806:SF11">
    <property type="entry name" value="CEREVISIN-RELATED"/>
    <property type="match status" value="1"/>
</dbReference>
<dbReference type="GO" id="GO:0005576">
    <property type="term" value="C:extracellular region"/>
    <property type="evidence" value="ECO:0007669"/>
    <property type="project" value="UniProtKB-SubCell"/>
</dbReference>
<dbReference type="STRING" id="1221996.QY95_01037"/>
<dbReference type="CDD" id="cd07477">
    <property type="entry name" value="Peptidases_S8_Subtilisin_subset"/>
    <property type="match status" value="1"/>
</dbReference>
<evidence type="ECO:0000313" key="15">
    <source>
        <dbReference type="Proteomes" id="UP000031563"/>
    </source>
</evidence>
<dbReference type="GO" id="GO:0006508">
    <property type="term" value="P:proteolysis"/>
    <property type="evidence" value="ECO:0007669"/>
    <property type="project" value="UniProtKB-KW"/>
</dbReference>
<dbReference type="GO" id="GO:0046872">
    <property type="term" value="F:metal ion binding"/>
    <property type="evidence" value="ECO:0007669"/>
    <property type="project" value="UniProtKB-KW"/>
</dbReference>
<keyword evidence="5 11" id="KW-0645">Protease</keyword>
<feature type="domain" description="SLH" evidence="13">
    <location>
        <begin position="480"/>
        <end position="543"/>
    </location>
</feature>
<protein>
    <submittedName>
        <fullName evidence="14">Serine alkaline protease (Subtilisin E)</fullName>
    </submittedName>
</protein>
<dbReference type="PROSITE" id="PS00138">
    <property type="entry name" value="SUBTILASE_SER"/>
    <property type="match status" value="1"/>
</dbReference>
<dbReference type="PROSITE" id="PS51272">
    <property type="entry name" value="SLH"/>
    <property type="match status" value="3"/>
</dbReference>
<evidence type="ECO:0000256" key="10">
    <source>
        <dbReference type="ARBA" id="ARBA00022837"/>
    </source>
</evidence>
<evidence type="ECO:0000256" key="7">
    <source>
        <dbReference type="ARBA" id="ARBA00022729"/>
    </source>
</evidence>
<comment type="caution">
    <text evidence="14">The sequence shown here is derived from an EMBL/GenBank/DDBJ whole genome shotgun (WGS) entry which is preliminary data.</text>
</comment>
<evidence type="ECO:0000256" key="9">
    <source>
        <dbReference type="ARBA" id="ARBA00022825"/>
    </source>
</evidence>
<keyword evidence="15" id="KW-1185">Reference proteome</keyword>
<evidence type="ECO:0000259" key="13">
    <source>
        <dbReference type="PROSITE" id="PS51272"/>
    </source>
</evidence>
<proteinExistence type="inferred from homology"/>
<comment type="subcellular location">
    <subcellularLocation>
        <location evidence="2">Secreted</location>
    </subcellularLocation>
</comment>
<evidence type="ECO:0000313" key="14">
    <source>
        <dbReference type="EMBL" id="KKB40974.1"/>
    </source>
</evidence>
<comment type="cofactor">
    <cofactor evidence="1">
        <name>Ca(2+)</name>
        <dbReference type="ChEBI" id="CHEBI:29108"/>
    </cofactor>
</comment>
<dbReference type="InterPro" id="IPR050131">
    <property type="entry name" value="Peptidase_S8_subtilisin-like"/>
</dbReference>
<dbReference type="InterPro" id="IPR000209">
    <property type="entry name" value="Peptidase_S8/S53_dom"/>
</dbReference>
<organism evidence="14 15">
    <name type="scientific">Bacillus thermotolerans</name>
    <name type="common">Quasibacillus thermotolerans</name>
    <dbReference type="NCBI Taxonomy" id="1221996"/>
    <lineage>
        <taxon>Bacteria</taxon>
        <taxon>Bacillati</taxon>
        <taxon>Bacillota</taxon>
        <taxon>Bacilli</taxon>
        <taxon>Bacillales</taxon>
        <taxon>Bacillaceae</taxon>
        <taxon>Bacillus</taxon>
    </lineage>
</organism>
<evidence type="ECO:0000256" key="5">
    <source>
        <dbReference type="ARBA" id="ARBA00022670"/>
    </source>
</evidence>
<evidence type="ECO:0000256" key="3">
    <source>
        <dbReference type="ARBA" id="ARBA00011073"/>
    </source>
</evidence>
<gene>
    <name evidence="14" type="ORF">QY95_01037</name>
</gene>
<dbReference type="EMBL" id="JWIR02000025">
    <property type="protein sequence ID" value="KKB40974.1"/>
    <property type="molecule type" value="Genomic_DNA"/>
</dbReference>
<evidence type="ECO:0000256" key="8">
    <source>
        <dbReference type="ARBA" id="ARBA00022801"/>
    </source>
</evidence>
<dbReference type="Pfam" id="PF00395">
    <property type="entry name" value="SLH"/>
    <property type="match status" value="3"/>
</dbReference>